<evidence type="ECO:0000259" key="4">
    <source>
        <dbReference type="SMART" id="SM01007"/>
    </source>
</evidence>
<dbReference type="AlphaFoldDB" id="A0A538THN9"/>
<dbReference type="InterPro" id="IPR001303">
    <property type="entry name" value="Aldolase_II/adducin_N"/>
</dbReference>
<proteinExistence type="predicted"/>
<dbReference type="Pfam" id="PF00596">
    <property type="entry name" value="Aldolase_II"/>
    <property type="match status" value="1"/>
</dbReference>
<name>A0A538THN9_UNCEI</name>
<reference evidence="5 6" key="1">
    <citation type="journal article" date="2019" name="Nat. Microbiol.">
        <title>Mediterranean grassland soil C-N compound turnover is dependent on rainfall and depth, and is mediated by genomically divergent microorganisms.</title>
        <authorList>
            <person name="Diamond S."/>
            <person name="Andeer P.F."/>
            <person name="Li Z."/>
            <person name="Crits-Christoph A."/>
            <person name="Burstein D."/>
            <person name="Anantharaman K."/>
            <person name="Lane K.R."/>
            <person name="Thomas B.C."/>
            <person name="Pan C."/>
            <person name="Northen T.R."/>
            <person name="Banfield J.F."/>
        </authorList>
    </citation>
    <scope>NUCLEOTIDE SEQUENCE [LARGE SCALE GENOMIC DNA]</scope>
    <source>
        <strain evidence="5">WS_9</strain>
    </source>
</reference>
<feature type="compositionally biased region" description="Basic and acidic residues" evidence="3">
    <location>
        <begin position="1"/>
        <end position="14"/>
    </location>
</feature>
<evidence type="ECO:0000256" key="1">
    <source>
        <dbReference type="ARBA" id="ARBA00022723"/>
    </source>
</evidence>
<sequence>MNPKPTDPEGERPKRSIGSGQSRAAASARLQAVRIALSHELIRAGRVLSRRGMIVATEGNLSARLTPDRMVITRRGRRKGELTTRDFVELEVRETGSSPARQAASTEHRMHVAAYAARGDVEALLHAHPVALTAFAARGTAPDFSRFDEARVFLGPIGFVPHYPSGSEALAEAVARALETREHPNVLILEFHGALAVGTGVDEALARLEIAEHLAATLLLAEGRR</sequence>
<dbReference type="EMBL" id="VBOZ01000033">
    <property type="protein sequence ID" value="TMQ63128.1"/>
    <property type="molecule type" value="Genomic_DNA"/>
</dbReference>
<dbReference type="Proteomes" id="UP000317691">
    <property type="component" value="Unassembled WGS sequence"/>
</dbReference>
<keyword evidence="1" id="KW-0479">Metal-binding</keyword>
<dbReference type="GO" id="GO:0046872">
    <property type="term" value="F:metal ion binding"/>
    <property type="evidence" value="ECO:0007669"/>
    <property type="project" value="UniProtKB-KW"/>
</dbReference>
<dbReference type="InterPro" id="IPR050197">
    <property type="entry name" value="Aldolase_class_II_sugar_metab"/>
</dbReference>
<accession>A0A538THN9</accession>
<evidence type="ECO:0000256" key="2">
    <source>
        <dbReference type="ARBA" id="ARBA00023239"/>
    </source>
</evidence>
<dbReference type="SUPFAM" id="SSF53639">
    <property type="entry name" value="AraD/HMP-PK domain-like"/>
    <property type="match status" value="1"/>
</dbReference>
<dbReference type="SMART" id="SM01007">
    <property type="entry name" value="Aldolase_II"/>
    <property type="match status" value="1"/>
</dbReference>
<evidence type="ECO:0000256" key="3">
    <source>
        <dbReference type="SAM" id="MobiDB-lite"/>
    </source>
</evidence>
<dbReference type="Gene3D" id="3.40.225.10">
    <property type="entry name" value="Class II aldolase/adducin N-terminal domain"/>
    <property type="match status" value="1"/>
</dbReference>
<comment type="caution">
    <text evidence="5">The sequence shown here is derived from an EMBL/GenBank/DDBJ whole genome shotgun (WGS) entry which is preliminary data.</text>
</comment>
<dbReference type="GO" id="GO:0019323">
    <property type="term" value="P:pentose catabolic process"/>
    <property type="evidence" value="ECO:0007669"/>
    <property type="project" value="TreeGrafter"/>
</dbReference>
<dbReference type="PANTHER" id="PTHR22789">
    <property type="entry name" value="FUCULOSE PHOSPHATE ALDOLASE"/>
    <property type="match status" value="1"/>
</dbReference>
<keyword evidence="2" id="KW-0456">Lyase</keyword>
<dbReference type="InterPro" id="IPR036409">
    <property type="entry name" value="Aldolase_II/adducin_N_sf"/>
</dbReference>
<dbReference type="PANTHER" id="PTHR22789:SF0">
    <property type="entry name" value="3-OXO-TETRONATE 4-PHOSPHATE DECARBOXYLASE-RELATED"/>
    <property type="match status" value="1"/>
</dbReference>
<dbReference type="GO" id="GO:0016832">
    <property type="term" value="F:aldehyde-lyase activity"/>
    <property type="evidence" value="ECO:0007669"/>
    <property type="project" value="TreeGrafter"/>
</dbReference>
<protein>
    <submittedName>
        <fullName evidence="5">Class II aldolase/adducin family protein</fullName>
    </submittedName>
</protein>
<feature type="region of interest" description="Disordered" evidence="3">
    <location>
        <begin position="1"/>
        <end position="24"/>
    </location>
</feature>
<organism evidence="5 6">
    <name type="scientific">Eiseniibacteriota bacterium</name>
    <dbReference type="NCBI Taxonomy" id="2212470"/>
    <lineage>
        <taxon>Bacteria</taxon>
        <taxon>Candidatus Eiseniibacteriota</taxon>
    </lineage>
</organism>
<dbReference type="GO" id="GO:0005829">
    <property type="term" value="C:cytosol"/>
    <property type="evidence" value="ECO:0007669"/>
    <property type="project" value="TreeGrafter"/>
</dbReference>
<evidence type="ECO:0000313" key="5">
    <source>
        <dbReference type="EMBL" id="TMQ63128.1"/>
    </source>
</evidence>
<gene>
    <name evidence="5" type="ORF">E6K79_10805</name>
</gene>
<feature type="domain" description="Class II aldolase/adducin N-terminal" evidence="4">
    <location>
        <begin position="39"/>
        <end position="219"/>
    </location>
</feature>
<evidence type="ECO:0000313" key="6">
    <source>
        <dbReference type="Proteomes" id="UP000317691"/>
    </source>
</evidence>